<dbReference type="EMBL" id="VMHM01000009">
    <property type="protein sequence ID" value="TSJ98711.1"/>
    <property type="molecule type" value="Genomic_DNA"/>
</dbReference>
<dbReference type="AlphaFoldDB" id="A0A556SC42"/>
<proteinExistence type="predicted"/>
<name>A0A556SC42_9GAMM</name>
<gene>
    <name evidence="1" type="ORF">FPQ15_07585</name>
</gene>
<sequence>MVNQEITNRKNTFFKDLSSTRNDMEWLIHKHLIRTPAYIFLDNQDKEQKLAEILKNYFNINYKDFIIVGSAQLGFSLNPQKNYRDFNESSDIDIAIINQNLFIELKQELYNFTDGLNNCWKGTHFHSNPREYTFLDNNSTPPKKYVIHENQFKYYKYLSQGWFRADFKPNEFEICRNNKKFSDFNKEIKKVFSRKIGLAIYENWFFFLDYQSRNLTKLKLKTEVEPNVAN</sequence>
<evidence type="ECO:0000313" key="2">
    <source>
        <dbReference type="Proteomes" id="UP000319483"/>
    </source>
</evidence>
<organism evidence="1 2">
    <name type="scientific">Gilliamella apicola</name>
    <dbReference type="NCBI Taxonomy" id="1196095"/>
    <lineage>
        <taxon>Bacteria</taxon>
        <taxon>Pseudomonadati</taxon>
        <taxon>Pseudomonadota</taxon>
        <taxon>Gammaproteobacteria</taxon>
        <taxon>Orbales</taxon>
        <taxon>Orbaceae</taxon>
        <taxon>Gilliamella</taxon>
    </lineage>
</organism>
<dbReference type="Proteomes" id="UP000319483">
    <property type="component" value="Unassembled WGS sequence"/>
</dbReference>
<dbReference type="RefSeq" id="WP_144091989.1">
    <property type="nucleotide sequence ID" value="NZ_VMHM01000009.1"/>
</dbReference>
<reference evidence="1 2" key="1">
    <citation type="submission" date="2019-07" db="EMBL/GenBank/DDBJ databases">
        <title>Gilliamella genomes.</title>
        <authorList>
            <person name="Zheng H."/>
        </authorList>
    </citation>
    <scope>NUCLEOTIDE SEQUENCE [LARGE SCALE GENOMIC DNA]</scope>
    <source>
        <strain evidence="1 2">W8127</strain>
    </source>
</reference>
<evidence type="ECO:0000313" key="1">
    <source>
        <dbReference type="EMBL" id="TSJ98711.1"/>
    </source>
</evidence>
<accession>A0A556SC42</accession>
<comment type="caution">
    <text evidence="1">The sequence shown here is derived from an EMBL/GenBank/DDBJ whole genome shotgun (WGS) entry which is preliminary data.</text>
</comment>
<protein>
    <submittedName>
        <fullName evidence="1">Uncharacterized protein</fullName>
    </submittedName>
</protein>